<keyword evidence="3" id="KW-1185">Reference proteome</keyword>
<feature type="compositionally biased region" description="Polar residues" evidence="1">
    <location>
        <begin position="25"/>
        <end position="36"/>
    </location>
</feature>
<dbReference type="Proteomes" id="UP001055911">
    <property type="component" value="Plasmid p1unnamed"/>
</dbReference>
<dbReference type="RefSeq" id="WP_252767535.1">
    <property type="nucleotide sequence ID" value="NZ_CP097120.1"/>
</dbReference>
<gene>
    <name evidence="2" type="ORF">M3M40_07130</name>
</gene>
<feature type="compositionally biased region" description="Low complexity" evidence="1">
    <location>
        <begin position="37"/>
        <end position="47"/>
    </location>
</feature>
<keyword evidence="2" id="KW-0614">Plasmid</keyword>
<proteinExistence type="predicted"/>
<name>A0A9Q9E3J0_9LACO</name>
<accession>A0A9Q9E3J0</accession>
<feature type="region of interest" description="Disordered" evidence="1">
    <location>
        <begin position="1"/>
        <end position="55"/>
    </location>
</feature>
<dbReference type="EMBL" id="CP097120">
    <property type="protein sequence ID" value="USS89989.1"/>
    <property type="molecule type" value="Genomic_DNA"/>
</dbReference>
<dbReference type="AlphaFoldDB" id="A0A9Q9E3J0"/>
<protein>
    <submittedName>
        <fullName evidence="2">Replication-associated protein RepC</fullName>
    </submittedName>
</protein>
<sequence length="116" mass="13518">MNDSDRKVKFTPKRKKVPKEVGETPISTPGQTYNPNTVTSESVSSSPKPKKKQYSTIRLQKQRVHQVNALQNALAFDTQDQFLAYILKEQIEGLSDREKTMYNMYMDTYEARDRRK</sequence>
<organism evidence="2 3">
    <name type="scientific">Fructilactobacillus cliffordii</name>
    <dbReference type="NCBI Taxonomy" id="2940299"/>
    <lineage>
        <taxon>Bacteria</taxon>
        <taxon>Bacillati</taxon>
        <taxon>Bacillota</taxon>
        <taxon>Bacilli</taxon>
        <taxon>Lactobacillales</taxon>
        <taxon>Lactobacillaceae</taxon>
        <taxon>Fructilactobacillus</taxon>
    </lineage>
</organism>
<geneLocation type="plasmid" evidence="2 3">
    <name>p1unnamed</name>
</geneLocation>
<evidence type="ECO:0000256" key="1">
    <source>
        <dbReference type="SAM" id="MobiDB-lite"/>
    </source>
</evidence>
<evidence type="ECO:0000313" key="3">
    <source>
        <dbReference type="Proteomes" id="UP001055911"/>
    </source>
</evidence>
<evidence type="ECO:0000313" key="2">
    <source>
        <dbReference type="EMBL" id="USS89989.1"/>
    </source>
</evidence>
<reference evidence="2" key="1">
    <citation type="submission" date="2022-05" db="EMBL/GenBank/DDBJ databases">
        <authorList>
            <person name="Oliphant S.A."/>
            <person name="Watson-Haigh N.S."/>
            <person name="Sumby K.M."/>
            <person name="Gardner J.M."/>
            <person name="Jiranek V."/>
        </authorList>
    </citation>
    <scope>NUCLEOTIDE SEQUENCE</scope>
    <source>
        <strain evidence="2">KI4_B1</strain>
        <plasmid evidence="2">p1unnamed</plasmid>
    </source>
</reference>